<name>A0A9P6NQU4_9BASI</name>
<protein>
    <submittedName>
        <fullName evidence="1">Uncharacterized protein</fullName>
    </submittedName>
</protein>
<keyword evidence="2" id="KW-1185">Reference proteome</keyword>
<dbReference type="Proteomes" id="UP000886653">
    <property type="component" value="Unassembled WGS sequence"/>
</dbReference>
<organism evidence="1 2">
    <name type="scientific">Cronartium quercuum f. sp. fusiforme G11</name>
    <dbReference type="NCBI Taxonomy" id="708437"/>
    <lineage>
        <taxon>Eukaryota</taxon>
        <taxon>Fungi</taxon>
        <taxon>Dikarya</taxon>
        <taxon>Basidiomycota</taxon>
        <taxon>Pucciniomycotina</taxon>
        <taxon>Pucciniomycetes</taxon>
        <taxon>Pucciniales</taxon>
        <taxon>Coleosporiaceae</taxon>
        <taxon>Cronartium</taxon>
    </lineage>
</organism>
<reference evidence="1" key="1">
    <citation type="submission" date="2013-11" db="EMBL/GenBank/DDBJ databases">
        <title>Genome sequence of the fusiform rust pathogen reveals effectors for host alternation and coevolution with pine.</title>
        <authorList>
            <consortium name="DOE Joint Genome Institute"/>
            <person name="Smith K."/>
            <person name="Pendleton A."/>
            <person name="Kubisiak T."/>
            <person name="Anderson C."/>
            <person name="Salamov A."/>
            <person name="Aerts A."/>
            <person name="Riley R."/>
            <person name="Clum A."/>
            <person name="Lindquist E."/>
            <person name="Ence D."/>
            <person name="Campbell M."/>
            <person name="Kronenberg Z."/>
            <person name="Feau N."/>
            <person name="Dhillon B."/>
            <person name="Hamelin R."/>
            <person name="Burleigh J."/>
            <person name="Smith J."/>
            <person name="Yandell M."/>
            <person name="Nelson C."/>
            <person name="Grigoriev I."/>
            <person name="Davis J."/>
        </authorList>
    </citation>
    <scope>NUCLEOTIDE SEQUENCE</scope>
    <source>
        <strain evidence="1">G11</strain>
    </source>
</reference>
<proteinExistence type="predicted"/>
<accession>A0A9P6NQU4</accession>
<evidence type="ECO:0000313" key="1">
    <source>
        <dbReference type="EMBL" id="KAG0149982.1"/>
    </source>
</evidence>
<evidence type="ECO:0000313" key="2">
    <source>
        <dbReference type="Proteomes" id="UP000886653"/>
    </source>
</evidence>
<gene>
    <name evidence="1" type="ORF">CROQUDRAFT_88532</name>
</gene>
<dbReference type="AlphaFoldDB" id="A0A9P6NQU4"/>
<dbReference type="EMBL" id="MU167223">
    <property type="protein sequence ID" value="KAG0149982.1"/>
    <property type="molecule type" value="Genomic_DNA"/>
</dbReference>
<comment type="caution">
    <text evidence="1">The sequence shown here is derived from an EMBL/GenBank/DDBJ whole genome shotgun (WGS) entry which is preliminary data.</text>
</comment>
<sequence>MNFGFNDLGCSLNSTCELNDRRRDNLQRDPPIELNGYANCLRGSNPEEDKFDGRLADQFSFKATNLLVNPRTGRCINWMGWARQSAANQEIRRPRLTSMPVLVQAQSRLFKQRKSGVATAREGVAGCNTFTSLATCANAAACAPRTTVAGYLADIVDRWRAKLPDQDASSEFGADQVRFMASQPPYAPQMDHLVQVANTPA</sequence>